<keyword evidence="2" id="KW-0238">DNA-binding</keyword>
<name>A0ABS6WQA3_9HYPH</name>
<comment type="caution">
    <text evidence="5">The sequence shown here is derived from an EMBL/GenBank/DDBJ whole genome shotgun (WGS) entry which is preliminary data.</text>
</comment>
<keyword evidence="1" id="KW-0805">Transcription regulation</keyword>
<gene>
    <name evidence="5" type="ORF">KY465_11065</name>
</gene>
<accession>A0ABS6WQA3</accession>
<dbReference type="SMART" id="SM00345">
    <property type="entry name" value="HTH_GNTR"/>
    <property type="match status" value="2"/>
</dbReference>
<dbReference type="SMART" id="SM00895">
    <property type="entry name" value="FCD"/>
    <property type="match status" value="1"/>
</dbReference>
<evidence type="ECO:0000256" key="2">
    <source>
        <dbReference type="ARBA" id="ARBA00023125"/>
    </source>
</evidence>
<dbReference type="PANTHER" id="PTHR43537">
    <property type="entry name" value="TRANSCRIPTIONAL REGULATOR, GNTR FAMILY"/>
    <property type="match status" value="1"/>
</dbReference>
<evidence type="ECO:0000313" key="6">
    <source>
        <dbReference type="Proteomes" id="UP001430804"/>
    </source>
</evidence>
<dbReference type="Pfam" id="PF07729">
    <property type="entry name" value="FCD"/>
    <property type="match status" value="1"/>
</dbReference>
<dbReference type="PROSITE" id="PS50949">
    <property type="entry name" value="HTH_GNTR"/>
    <property type="match status" value="1"/>
</dbReference>
<dbReference type="EMBL" id="JAHWQX010000002">
    <property type="protein sequence ID" value="MBW3097818.1"/>
    <property type="molecule type" value="Genomic_DNA"/>
</dbReference>
<evidence type="ECO:0000256" key="3">
    <source>
        <dbReference type="ARBA" id="ARBA00023163"/>
    </source>
</evidence>
<evidence type="ECO:0000256" key="1">
    <source>
        <dbReference type="ARBA" id="ARBA00023015"/>
    </source>
</evidence>
<dbReference type="Pfam" id="PF00392">
    <property type="entry name" value="GntR"/>
    <property type="match status" value="1"/>
</dbReference>
<protein>
    <submittedName>
        <fullName evidence="5">GntR family transcriptional regulator</fullName>
    </submittedName>
</protein>
<organism evidence="5 6">
    <name type="scientific">Pseudohoeflea coraliihabitans</name>
    <dbReference type="NCBI Taxonomy" id="2860393"/>
    <lineage>
        <taxon>Bacteria</taxon>
        <taxon>Pseudomonadati</taxon>
        <taxon>Pseudomonadota</taxon>
        <taxon>Alphaproteobacteria</taxon>
        <taxon>Hyphomicrobiales</taxon>
        <taxon>Rhizobiaceae</taxon>
        <taxon>Pseudohoeflea</taxon>
    </lineage>
</organism>
<evidence type="ECO:0000259" key="4">
    <source>
        <dbReference type="PROSITE" id="PS50949"/>
    </source>
</evidence>
<feature type="domain" description="HTH gntR-type" evidence="4">
    <location>
        <begin position="8"/>
        <end position="75"/>
    </location>
</feature>
<proteinExistence type="predicted"/>
<sequence>MKNDSRTAPRYERIEAALLDAIADGRLAEGTVLNEGPVANVFKTSRTPVRKALAELNAKGALARFDGRGFIVAGQNNGAMQHVRRLKLSAEMLGAASEAEYETPRASAAIIAEDFEREIVNAMPFGLYRINEMAAAEHYQVSRTIIRELLQRLQDRGLVRKDRRSHWVVGPLTARDVAHYFSIRQKLEPLALRESAPEMALDDICEMVTRTREALESGDDVMGERVDALERDIHWRLLRQTSNQHLLRMIEQSQIALVVNKVFSSSIGARPFRQPLEEHAIILEFVIRGSHDAAANALEEHLRLSADRTGKRLMALSVFPTPDFHGYLKPESRFTD</sequence>
<dbReference type="PANTHER" id="PTHR43537:SF5">
    <property type="entry name" value="UXU OPERON TRANSCRIPTIONAL REGULATOR"/>
    <property type="match status" value="1"/>
</dbReference>
<dbReference type="RefSeq" id="WP_219201688.1">
    <property type="nucleotide sequence ID" value="NZ_JAHWQX010000002.1"/>
</dbReference>
<dbReference type="InterPro" id="IPR011711">
    <property type="entry name" value="GntR_C"/>
</dbReference>
<evidence type="ECO:0000313" key="5">
    <source>
        <dbReference type="EMBL" id="MBW3097818.1"/>
    </source>
</evidence>
<keyword evidence="6" id="KW-1185">Reference proteome</keyword>
<dbReference type="Proteomes" id="UP001430804">
    <property type="component" value="Unassembled WGS sequence"/>
</dbReference>
<dbReference type="InterPro" id="IPR000524">
    <property type="entry name" value="Tscrpt_reg_HTH_GntR"/>
</dbReference>
<reference evidence="5" key="1">
    <citation type="submission" date="2021-07" db="EMBL/GenBank/DDBJ databases">
        <title>Pseudohoeflea marina sp. nov. a polyhydroxyalcanoate-producing bacterium.</title>
        <authorList>
            <person name="Zheng W."/>
            <person name="Yu S."/>
            <person name="Huang Y."/>
        </authorList>
    </citation>
    <scope>NUCLEOTIDE SEQUENCE</scope>
    <source>
        <strain evidence="5">DP4N28-3</strain>
    </source>
</reference>
<keyword evidence="3" id="KW-0804">Transcription</keyword>